<dbReference type="AlphaFoldDB" id="X1GQK7"/>
<accession>X1GQK7</accession>
<dbReference type="InterPro" id="IPR001296">
    <property type="entry name" value="Glyco_trans_1"/>
</dbReference>
<evidence type="ECO:0000259" key="1">
    <source>
        <dbReference type="Pfam" id="PF00534"/>
    </source>
</evidence>
<dbReference type="EMBL" id="BARU01007991">
    <property type="protein sequence ID" value="GAH35298.1"/>
    <property type="molecule type" value="Genomic_DNA"/>
</dbReference>
<comment type="caution">
    <text evidence="2">The sequence shown here is derived from an EMBL/GenBank/DDBJ whole genome shotgun (WGS) entry which is preliminary data.</text>
</comment>
<name>X1GQK7_9ZZZZ</name>
<dbReference type="Pfam" id="PF00534">
    <property type="entry name" value="Glycos_transf_1"/>
    <property type="match status" value="1"/>
</dbReference>
<organism evidence="2">
    <name type="scientific">marine sediment metagenome</name>
    <dbReference type="NCBI Taxonomy" id="412755"/>
    <lineage>
        <taxon>unclassified sequences</taxon>
        <taxon>metagenomes</taxon>
        <taxon>ecological metagenomes</taxon>
    </lineage>
</organism>
<dbReference type="GO" id="GO:0016757">
    <property type="term" value="F:glycosyltransferase activity"/>
    <property type="evidence" value="ECO:0007669"/>
    <property type="project" value="InterPro"/>
</dbReference>
<feature type="domain" description="Glycosyl transferase family 1" evidence="1">
    <location>
        <begin position="60"/>
        <end position="122"/>
    </location>
</feature>
<evidence type="ECO:0000313" key="2">
    <source>
        <dbReference type="EMBL" id="GAH35298.1"/>
    </source>
</evidence>
<gene>
    <name evidence="2" type="ORF">S03H2_15707</name>
</gene>
<sequence length="150" mass="17154">DQHIFNTHQKKFWDGSNKLKLFSCNWSSNPRKGYSVIAWFSEIKDIESYFVGNWPEQIDKKKVICLPPMKQEELAKYYKKCDVFLHPAKSDPCPNVVLEALSCGLPIIYHDSGGTPEIAGSYGLPLPKNITTETICNLIETMKGRYPHFV</sequence>
<proteinExistence type="predicted"/>
<reference evidence="2" key="1">
    <citation type="journal article" date="2014" name="Front. Microbiol.">
        <title>High frequency of phylogenetically diverse reductive dehalogenase-homologous genes in deep subseafloor sedimentary metagenomes.</title>
        <authorList>
            <person name="Kawai M."/>
            <person name="Futagami T."/>
            <person name="Toyoda A."/>
            <person name="Takaki Y."/>
            <person name="Nishi S."/>
            <person name="Hori S."/>
            <person name="Arai W."/>
            <person name="Tsubouchi T."/>
            <person name="Morono Y."/>
            <person name="Uchiyama I."/>
            <person name="Ito T."/>
            <person name="Fujiyama A."/>
            <person name="Inagaki F."/>
            <person name="Takami H."/>
        </authorList>
    </citation>
    <scope>NUCLEOTIDE SEQUENCE</scope>
    <source>
        <strain evidence="2">Expedition CK06-06</strain>
    </source>
</reference>
<dbReference type="Gene3D" id="3.40.50.2000">
    <property type="entry name" value="Glycogen Phosphorylase B"/>
    <property type="match status" value="1"/>
</dbReference>
<protein>
    <recommendedName>
        <fullName evidence="1">Glycosyl transferase family 1 domain-containing protein</fullName>
    </recommendedName>
</protein>
<dbReference type="InterPro" id="IPR050194">
    <property type="entry name" value="Glycosyltransferase_grp1"/>
</dbReference>
<dbReference type="PANTHER" id="PTHR45947:SF3">
    <property type="entry name" value="SULFOQUINOVOSYL TRANSFERASE SQD2"/>
    <property type="match status" value="1"/>
</dbReference>
<dbReference type="SUPFAM" id="SSF53756">
    <property type="entry name" value="UDP-Glycosyltransferase/glycogen phosphorylase"/>
    <property type="match status" value="1"/>
</dbReference>
<dbReference type="PANTHER" id="PTHR45947">
    <property type="entry name" value="SULFOQUINOVOSYL TRANSFERASE SQD2"/>
    <property type="match status" value="1"/>
</dbReference>
<feature type="non-terminal residue" evidence="2">
    <location>
        <position position="1"/>
    </location>
</feature>